<evidence type="ECO:0000256" key="5">
    <source>
        <dbReference type="SAM" id="MobiDB-lite"/>
    </source>
</evidence>
<dbReference type="Proteomes" id="UP000691718">
    <property type="component" value="Unassembled WGS sequence"/>
</dbReference>
<feature type="region of interest" description="Disordered" evidence="5">
    <location>
        <begin position="204"/>
        <end position="229"/>
    </location>
</feature>
<evidence type="ECO:0000313" key="8">
    <source>
        <dbReference type="Proteomes" id="UP000691718"/>
    </source>
</evidence>
<dbReference type="InterPro" id="IPR019787">
    <property type="entry name" value="Znf_PHD-finger"/>
</dbReference>
<evidence type="ECO:0000256" key="4">
    <source>
        <dbReference type="PROSITE-ProRule" id="PRU00146"/>
    </source>
</evidence>
<dbReference type="PROSITE" id="PS50016">
    <property type="entry name" value="ZF_PHD_2"/>
    <property type="match status" value="1"/>
</dbReference>
<dbReference type="GO" id="GO:0008270">
    <property type="term" value="F:zinc ion binding"/>
    <property type="evidence" value="ECO:0007669"/>
    <property type="project" value="UniProtKB-KW"/>
</dbReference>
<reference evidence="7" key="1">
    <citation type="submission" date="2021-04" db="EMBL/GenBank/DDBJ databases">
        <authorList>
            <person name="Tunstrom K."/>
        </authorList>
    </citation>
    <scope>NUCLEOTIDE SEQUENCE</scope>
</reference>
<dbReference type="OrthoDB" id="7460868at2759"/>
<dbReference type="EMBL" id="CAJQZP010001305">
    <property type="protein sequence ID" value="CAG5037473.1"/>
    <property type="molecule type" value="Genomic_DNA"/>
</dbReference>
<evidence type="ECO:0000256" key="2">
    <source>
        <dbReference type="ARBA" id="ARBA00022771"/>
    </source>
</evidence>
<name>A0A8S3XVB1_PARAO</name>
<evidence type="ECO:0000256" key="1">
    <source>
        <dbReference type="ARBA" id="ARBA00022723"/>
    </source>
</evidence>
<accession>A0A8S3XVB1</accession>
<feature type="compositionally biased region" description="Basic and acidic residues" evidence="5">
    <location>
        <begin position="204"/>
        <end position="218"/>
    </location>
</feature>
<keyword evidence="3" id="KW-0862">Zinc</keyword>
<sequence length="340" mass="39637">MNVLTYSEFCNIVGESILEKCRTVSSILESDDNFFAIYNLWQRFEAASENNNNYRINNDVDRGPFDKPTKIVEDNYVTDIIEDDETPRSILDEFTGELINKNEEREDEKKEVYSEPTLQNNLIERSLTPQPSTSKQVTYSTVSIISNVSLTEYLKQNLPLSPKRQGKRQIERLPFALTSDQYVERIKAKQLKKIEEEAAKEERKRLREEKKKEKENSIPKKKIKKKSDGKSKTKIIEEDICKENTENTYEVNEQKVFCDFCSNLITSRVIECNQCKKRFHLNCIPSYHRLHVPVEDEDQFLCHMCYRESNTDSSDGDCDAMFSSACEEARKQGFGSNFML</sequence>
<comment type="caution">
    <text evidence="7">The sequence shown here is derived from an EMBL/GenBank/DDBJ whole genome shotgun (WGS) entry which is preliminary data.</text>
</comment>
<evidence type="ECO:0000313" key="7">
    <source>
        <dbReference type="EMBL" id="CAG5037473.1"/>
    </source>
</evidence>
<keyword evidence="8" id="KW-1185">Reference proteome</keyword>
<organism evidence="7 8">
    <name type="scientific">Parnassius apollo</name>
    <name type="common">Apollo butterfly</name>
    <name type="synonym">Papilio apollo</name>
    <dbReference type="NCBI Taxonomy" id="110799"/>
    <lineage>
        <taxon>Eukaryota</taxon>
        <taxon>Metazoa</taxon>
        <taxon>Ecdysozoa</taxon>
        <taxon>Arthropoda</taxon>
        <taxon>Hexapoda</taxon>
        <taxon>Insecta</taxon>
        <taxon>Pterygota</taxon>
        <taxon>Neoptera</taxon>
        <taxon>Endopterygota</taxon>
        <taxon>Lepidoptera</taxon>
        <taxon>Glossata</taxon>
        <taxon>Ditrysia</taxon>
        <taxon>Papilionoidea</taxon>
        <taxon>Papilionidae</taxon>
        <taxon>Parnassiinae</taxon>
        <taxon>Parnassini</taxon>
        <taxon>Parnassius</taxon>
        <taxon>Parnassius</taxon>
    </lineage>
</organism>
<feature type="domain" description="PHD-type" evidence="6">
    <location>
        <begin position="255"/>
        <end position="308"/>
    </location>
</feature>
<keyword evidence="2 4" id="KW-0863">Zinc-finger</keyword>
<proteinExistence type="predicted"/>
<gene>
    <name evidence="7" type="ORF">PAPOLLO_LOCUS21101</name>
</gene>
<dbReference type="AlphaFoldDB" id="A0A8S3XVB1"/>
<keyword evidence="1" id="KW-0479">Metal-binding</keyword>
<dbReference type="PROSITE" id="PS01359">
    <property type="entry name" value="ZF_PHD_1"/>
    <property type="match status" value="1"/>
</dbReference>
<protein>
    <submittedName>
        <fullName evidence="7">(apollo) hypothetical protein</fullName>
    </submittedName>
</protein>
<evidence type="ECO:0000256" key="3">
    <source>
        <dbReference type="ARBA" id="ARBA00022833"/>
    </source>
</evidence>
<evidence type="ECO:0000259" key="6">
    <source>
        <dbReference type="PROSITE" id="PS50016"/>
    </source>
</evidence>
<dbReference type="InterPro" id="IPR019786">
    <property type="entry name" value="Zinc_finger_PHD-type_CS"/>
</dbReference>